<keyword evidence="5 7" id="KW-0119">Carbohydrate metabolism</keyword>
<feature type="binding site" evidence="10">
    <location>
        <position position="90"/>
    </location>
    <ligand>
        <name>Zn(2+)</name>
        <dbReference type="ChEBI" id="CHEBI:29105"/>
    </ligand>
</feature>
<proteinExistence type="inferred from homology"/>
<reference evidence="11 12" key="1">
    <citation type="journal article" date="2018" name="Nat. Biotechnol.">
        <title>A standardized bacterial taxonomy based on genome phylogeny substantially revises the tree of life.</title>
        <authorList>
            <person name="Parks D.H."/>
            <person name="Chuvochina M."/>
            <person name="Waite D.W."/>
            <person name="Rinke C."/>
            <person name="Skarshewski A."/>
            <person name="Chaumeil P.A."/>
            <person name="Hugenholtz P."/>
        </authorList>
    </citation>
    <scope>NUCLEOTIDE SEQUENCE [LARGE SCALE GENOMIC DNA]</scope>
    <source>
        <strain evidence="11">UBA8781</strain>
    </source>
</reference>
<feature type="site" description="Contributes to substrate recognition" evidence="9">
    <location>
        <position position="101"/>
    </location>
</feature>
<feature type="active site" description="Proton donor" evidence="8">
    <location>
        <position position="10"/>
    </location>
</feature>
<feature type="binding site" evidence="10">
    <location>
        <position position="98"/>
    </location>
    <ligand>
        <name>Zn(2+)</name>
        <dbReference type="ChEBI" id="CHEBI:29105"/>
    </ligand>
</feature>
<dbReference type="EMBL" id="DPBP01000009">
    <property type="protein sequence ID" value="HCE16718.1"/>
    <property type="molecule type" value="Genomic_DNA"/>
</dbReference>
<dbReference type="NCBIfam" id="TIGR01656">
    <property type="entry name" value="Histidinol-ppas"/>
    <property type="match status" value="1"/>
</dbReference>
<dbReference type="AlphaFoldDB" id="A0A3D1JG27"/>
<keyword evidence="2 7" id="KW-0963">Cytoplasm</keyword>
<evidence type="ECO:0000256" key="2">
    <source>
        <dbReference type="ARBA" id="ARBA00022490"/>
    </source>
</evidence>
<evidence type="ECO:0000313" key="11">
    <source>
        <dbReference type="EMBL" id="HCE16718.1"/>
    </source>
</evidence>
<evidence type="ECO:0000256" key="6">
    <source>
        <dbReference type="ARBA" id="ARBA00031828"/>
    </source>
</evidence>
<evidence type="ECO:0000256" key="3">
    <source>
        <dbReference type="ARBA" id="ARBA00022723"/>
    </source>
</evidence>
<feature type="active site" description="Nucleophile" evidence="8">
    <location>
        <position position="8"/>
    </location>
</feature>
<dbReference type="STRING" id="229919.GCA_001050195_02393"/>
<dbReference type="CDD" id="cd07503">
    <property type="entry name" value="HAD_HisB-N"/>
    <property type="match status" value="1"/>
</dbReference>
<dbReference type="GO" id="GO:0005737">
    <property type="term" value="C:cytoplasm"/>
    <property type="evidence" value="ECO:0007669"/>
    <property type="project" value="UniProtKB-SubCell"/>
</dbReference>
<evidence type="ECO:0000256" key="1">
    <source>
        <dbReference type="ARBA" id="ARBA00004496"/>
    </source>
</evidence>
<gene>
    <name evidence="11" type="ORF">DEQ80_02545</name>
</gene>
<evidence type="ECO:0000256" key="8">
    <source>
        <dbReference type="PIRSR" id="PIRSR004682-1"/>
    </source>
</evidence>
<dbReference type="GO" id="GO:0016791">
    <property type="term" value="F:phosphatase activity"/>
    <property type="evidence" value="ECO:0007669"/>
    <property type="project" value="InterPro"/>
</dbReference>
<dbReference type="OrthoDB" id="9801899at2"/>
<dbReference type="EC" id="3.1.3.-" evidence="7"/>
<dbReference type="InterPro" id="IPR036412">
    <property type="entry name" value="HAD-like_sf"/>
</dbReference>
<feature type="binding site" evidence="10">
    <location>
        <position position="8"/>
    </location>
    <ligand>
        <name>Mg(2+)</name>
        <dbReference type="ChEBI" id="CHEBI:18420"/>
    </ligand>
</feature>
<comment type="caution">
    <text evidence="11">The sequence shown here is derived from an EMBL/GenBank/DDBJ whole genome shotgun (WGS) entry which is preliminary data.</text>
</comment>
<accession>A0A3D1JG27</accession>
<comment type="similarity">
    <text evidence="7">Belongs to the gmhB family.</text>
</comment>
<feature type="site" description="Stabilizes the phosphoryl group" evidence="9">
    <location>
        <position position="102"/>
    </location>
</feature>
<dbReference type="RefSeq" id="WP_062193958.1">
    <property type="nucleotide sequence ID" value="NZ_DF967965.1"/>
</dbReference>
<feature type="binding site" evidence="10">
    <location>
        <position position="92"/>
    </location>
    <ligand>
        <name>Zn(2+)</name>
        <dbReference type="ChEBI" id="CHEBI:29105"/>
    </ligand>
</feature>
<sequence>MHRGLFLDRDGVIIENREEYVRSWEDVEIYPQALEALASLSSTPLKVVIVTNQAAIGKGLLTIHKAEEINHRLIEIIRAAGGVVDGLYLCPHTAEDHCTCRKPQPGLILQAARELGIDLSRSALIGDALTDLQAGQAAGIPQLALVRTGRGAAQEPLVRSNGFPNVSVFDHLKAAVHFLLPTLSD</sequence>
<evidence type="ECO:0000256" key="7">
    <source>
        <dbReference type="PIRNR" id="PIRNR004682"/>
    </source>
</evidence>
<keyword evidence="4 7" id="KW-0378">Hydrolase</keyword>
<dbReference type="PANTHER" id="PTHR42891">
    <property type="entry name" value="D-GLYCERO-BETA-D-MANNO-HEPTOSE-1,7-BISPHOSPHATE 7-PHOSPHATASE"/>
    <property type="match status" value="1"/>
</dbReference>
<comment type="cofactor">
    <cofactor evidence="10">
        <name>Mg(2+)</name>
        <dbReference type="ChEBI" id="CHEBI:18420"/>
    </cofactor>
</comment>
<evidence type="ECO:0000313" key="12">
    <source>
        <dbReference type="Proteomes" id="UP000264141"/>
    </source>
</evidence>
<dbReference type="InterPro" id="IPR023214">
    <property type="entry name" value="HAD_sf"/>
</dbReference>
<evidence type="ECO:0000256" key="9">
    <source>
        <dbReference type="PIRSR" id="PIRSR004682-3"/>
    </source>
</evidence>
<comment type="subcellular location">
    <subcellularLocation>
        <location evidence="1 7">Cytoplasm</location>
    </subcellularLocation>
</comment>
<evidence type="ECO:0000256" key="4">
    <source>
        <dbReference type="ARBA" id="ARBA00022801"/>
    </source>
</evidence>
<feature type="site" description="Stabilizes the phosphoryl group" evidence="9">
    <location>
        <position position="51"/>
    </location>
</feature>
<dbReference type="InterPro" id="IPR006549">
    <property type="entry name" value="HAD-SF_hydro_IIIA"/>
</dbReference>
<feature type="binding site" evidence="10">
    <location>
        <position position="100"/>
    </location>
    <ligand>
        <name>Zn(2+)</name>
        <dbReference type="ChEBI" id="CHEBI:29105"/>
    </ligand>
</feature>
<dbReference type="Gene3D" id="3.40.50.1000">
    <property type="entry name" value="HAD superfamily/HAD-like"/>
    <property type="match status" value="1"/>
</dbReference>
<dbReference type="Pfam" id="PF13242">
    <property type="entry name" value="Hydrolase_like"/>
    <property type="match status" value="1"/>
</dbReference>
<dbReference type="InterPro" id="IPR006543">
    <property type="entry name" value="Histidinol-phos"/>
</dbReference>
<comment type="cofactor">
    <cofactor evidence="10">
        <name>Zn(2+)</name>
        <dbReference type="ChEBI" id="CHEBI:29105"/>
    </cofactor>
</comment>
<keyword evidence="10" id="KW-0862">Zinc</keyword>
<dbReference type="PANTHER" id="PTHR42891:SF1">
    <property type="entry name" value="D-GLYCERO-BETA-D-MANNO-HEPTOSE-1,7-BISPHOSPHATE 7-PHOSPHATASE"/>
    <property type="match status" value="1"/>
</dbReference>
<dbReference type="Proteomes" id="UP000264141">
    <property type="component" value="Unassembled WGS sequence"/>
</dbReference>
<feature type="binding site" evidence="10">
    <location>
        <position position="10"/>
    </location>
    <ligand>
        <name>Mg(2+)</name>
        <dbReference type="ChEBI" id="CHEBI:18420"/>
    </ligand>
</feature>
<dbReference type="GO" id="GO:0046872">
    <property type="term" value="F:metal ion binding"/>
    <property type="evidence" value="ECO:0007669"/>
    <property type="project" value="UniProtKB-KW"/>
</dbReference>
<protein>
    <recommendedName>
        <fullName evidence="6 7">D,D-heptose 1,7-bisphosphate phosphatase</fullName>
        <ecNumber evidence="7">3.1.3.-</ecNumber>
    </recommendedName>
</protein>
<keyword evidence="3 10" id="KW-0479">Metal-binding</keyword>
<dbReference type="SUPFAM" id="SSF56784">
    <property type="entry name" value="HAD-like"/>
    <property type="match status" value="1"/>
</dbReference>
<feature type="binding site" evidence="10">
    <location>
        <position position="127"/>
    </location>
    <ligand>
        <name>Mg(2+)</name>
        <dbReference type="ChEBI" id="CHEBI:18420"/>
    </ligand>
</feature>
<organism evidence="11 12">
    <name type="scientific">Anaerolinea thermolimosa</name>
    <dbReference type="NCBI Taxonomy" id="229919"/>
    <lineage>
        <taxon>Bacteria</taxon>
        <taxon>Bacillati</taxon>
        <taxon>Chloroflexota</taxon>
        <taxon>Anaerolineae</taxon>
        <taxon>Anaerolineales</taxon>
        <taxon>Anaerolineaceae</taxon>
        <taxon>Anaerolinea</taxon>
    </lineage>
</organism>
<keyword evidence="10" id="KW-0460">Magnesium</keyword>
<dbReference type="PIRSF" id="PIRSF004682">
    <property type="entry name" value="GmhB"/>
    <property type="match status" value="1"/>
</dbReference>
<dbReference type="InterPro" id="IPR004446">
    <property type="entry name" value="Heptose_bisP_phosphatase"/>
</dbReference>
<evidence type="ECO:0000256" key="10">
    <source>
        <dbReference type="PIRSR" id="PIRSR004682-4"/>
    </source>
</evidence>
<evidence type="ECO:0000256" key="5">
    <source>
        <dbReference type="ARBA" id="ARBA00023277"/>
    </source>
</evidence>
<dbReference type="GO" id="GO:0005975">
    <property type="term" value="P:carbohydrate metabolic process"/>
    <property type="evidence" value="ECO:0007669"/>
    <property type="project" value="InterPro"/>
</dbReference>
<dbReference type="NCBIfam" id="TIGR01662">
    <property type="entry name" value="HAD-SF-IIIA"/>
    <property type="match status" value="1"/>
</dbReference>
<name>A0A3D1JG27_9CHLR</name>